<dbReference type="Gene3D" id="3.40.630.30">
    <property type="match status" value="1"/>
</dbReference>
<accession>A0ABQ3LS28</accession>
<dbReference type="Proteomes" id="UP000652430">
    <property type="component" value="Unassembled WGS sequence"/>
</dbReference>
<comment type="caution">
    <text evidence="2">The sequence shown here is derived from an EMBL/GenBank/DDBJ whole genome shotgun (WGS) entry which is preliminary data.</text>
</comment>
<reference evidence="3" key="1">
    <citation type="journal article" date="2019" name="Int. J. Syst. Evol. Microbiol.">
        <title>The Global Catalogue of Microorganisms (GCM) 10K type strain sequencing project: providing services to taxonomists for standard genome sequencing and annotation.</title>
        <authorList>
            <consortium name="The Broad Institute Genomics Platform"/>
            <consortium name="The Broad Institute Genome Sequencing Center for Infectious Disease"/>
            <person name="Wu L."/>
            <person name="Ma J."/>
        </authorList>
    </citation>
    <scope>NUCLEOTIDE SEQUENCE [LARGE SCALE GENOMIC DNA]</scope>
    <source>
        <strain evidence="3">CGMCC 1.8957</strain>
    </source>
</reference>
<evidence type="ECO:0000313" key="2">
    <source>
        <dbReference type="EMBL" id="GHH24299.1"/>
    </source>
</evidence>
<dbReference type="SUPFAM" id="SSF55729">
    <property type="entry name" value="Acyl-CoA N-acyltransferases (Nat)"/>
    <property type="match status" value="1"/>
</dbReference>
<dbReference type="InterPro" id="IPR000182">
    <property type="entry name" value="GNAT_dom"/>
</dbReference>
<evidence type="ECO:0000259" key="1">
    <source>
        <dbReference type="PROSITE" id="PS51186"/>
    </source>
</evidence>
<dbReference type="PANTHER" id="PTHR13170:SF16">
    <property type="entry name" value="PROTEIN O-GLCNACASE"/>
    <property type="match status" value="1"/>
</dbReference>
<keyword evidence="3" id="KW-1185">Reference proteome</keyword>
<name>A0ABQ3LS28_9SPHN</name>
<sequence length="195" mass="21415">MYQIAVETGDSGADASRLYRDPKLLGHIYAAPYALFAPDLALVLEDDFGVGGYIVGALDTRAFEQILEEKWWPALRASHADISDDLVGVTAGDDVDAWRTIHHPRRAPDWLVKHHPSHLHINLLPRLQGGGYGGRLLRAWIERARELGSTGFHLGVSQDNTRAAGFYERQGLTRLFPKDGSDDAAIWFGGTISGG</sequence>
<protein>
    <submittedName>
        <fullName evidence="2">N-acetyltransferase</fullName>
    </submittedName>
</protein>
<dbReference type="RefSeq" id="WP_229839492.1">
    <property type="nucleotide sequence ID" value="NZ_BNAQ01000006.1"/>
</dbReference>
<proteinExistence type="predicted"/>
<gene>
    <name evidence="2" type="ORF">GCM10008023_36320</name>
</gene>
<dbReference type="InterPro" id="IPR051822">
    <property type="entry name" value="Glycosyl_Hydrolase_84"/>
</dbReference>
<organism evidence="2 3">
    <name type="scientific">Sphingomonas glacialis</name>
    <dbReference type="NCBI Taxonomy" id="658225"/>
    <lineage>
        <taxon>Bacteria</taxon>
        <taxon>Pseudomonadati</taxon>
        <taxon>Pseudomonadota</taxon>
        <taxon>Alphaproteobacteria</taxon>
        <taxon>Sphingomonadales</taxon>
        <taxon>Sphingomonadaceae</taxon>
        <taxon>Sphingomonas</taxon>
    </lineage>
</organism>
<evidence type="ECO:0000313" key="3">
    <source>
        <dbReference type="Proteomes" id="UP000652430"/>
    </source>
</evidence>
<dbReference type="Pfam" id="PF00583">
    <property type="entry name" value="Acetyltransf_1"/>
    <property type="match status" value="1"/>
</dbReference>
<dbReference type="PANTHER" id="PTHR13170">
    <property type="entry name" value="O-GLCNACASE"/>
    <property type="match status" value="1"/>
</dbReference>
<dbReference type="InterPro" id="IPR016181">
    <property type="entry name" value="Acyl_CoA_acyltransferase"/>
</dbReference>
<dbReference type="PROSITE" id="PS51186">
    <property type="entry name" value="GNAT"/>
    <property type="match status" value="1"/>
</dbReference>
<dbReference type="EMBL" id="BNAQ01000006">
    <property type="protein sequence ID" value="GHH24299.1"/>
    <property type="molecule type" value="Genomic_DNA"/>
</dbReference>
<feature type="domain" description="N-acetyltransferase" evidence="1">
    <location>
        <begin position="50"/>
        <end position="193"/>
    </location>
</feature>